<gene>
    <name evidence="1" type="ORF">E5990_09875</name>
</gene>
<name>A0AC61S334_9BACT</name>
<keyword evidence="2" id="KW-1185">Reference proteome</keyword>
<evidence type="ECO:0000313" key="2">
    <source>
        <dbReference type="Proteomes" id="UP000305401"/>
    </source>
</evidence>
<evidence type="ECO:0000313" key="1">
    <source>
        <dbReference type="EMBL" id="THG43884.1"/>
    </source>
</evidence>
<organism evidence="1 2">
    <name type="scientific">Muribaculum caecicola</name>
    <dbReference type="NCBI Taxonomy" id="3038144"/>
    <lineage>
        <taxon>Bacteria</taxon>
        <taxon>Pseudomonadati</taxon>
        <taxon>Bacteroidota</taxon>
        <taxon>Bacteroidia</taxon>
        <taxon>Bacteroidales</taxon>
        <taxon>Muribaculaceae</taxon>
        <taxon>Muribaculum</taxon>
    </lineage>
</organism>
<comment type="caution">
    <text evidence="1">The sequence shown here is derived from an EMBL/GenBank/DDBJ whole genome shotgun (WGS) entry which is preliminary data.</text>
</comment>
<dbReference type="Proteomes" id="UP000305401">
    <property type="component" value="Unassembled WGS sequence"/>
</dbReference>
<sequence>MTQKEIVVREYKSPCGVLVLGSFDNKLCMCDWKIEKHHNRIRKRLADTLKAAFNEGSSPVIEQAALQLDEFFTGKRTHFNLPLLFSGTDFQKTVWSELLRIPFGSTVSYSILANNIGRPKAVRAVANANGANAISIIIPCHRVIGSDGSLTGYGGGIDAKQHLLNLENT</sequence>
<reference evidence="1" key="1">
    <citation type="submission" date="2019-04" db="EMBL/GenBank/DDBJ databases">
        <title>Microbes associate with the intestines of laboratory mice.</title>
        <authorList>
            <person name="Navarre W."/>
            <person name="Wong E."/>
            <person name="Huang K.C."/>
            <person name="Tropini C."/>
            <person name="Ng K."/>
            <person name="Yu B."/>
        </authorList>
    </citation>
    <scope>NUCLEOTIDE SEQUENCE</scope>
    <source>
        <strain evidence="1">NM86_A22</strain>
    </source>
</reference>
<protein>
    <submittedName>
        <fullName evidence="1">Methylated-DNA--[protein]-cysteine S-methyltransferase</fullName>
    </submittedName>
</protein>
<dbReference type="EMBL" id="SSTG01000167">
    <property type="protein sequence ID" value="THG43884.1"/>
    <property type="molecule type" value="Genomic_DNA"/>
</dbReference>
<accession>A0AC61S334</accession>
<proteinExistence type="predicted"/>